<evidence type="ECO:0000313" key="11">
    <source>
        <dbReference type="EMBL" id="TRM55544.1"/>
    </source>
</evidence>
<gene>
    <name evidence="11" type="ORF">BD626DRAFT_577338</name>
</gene>
<dbReference type="GO" id="GO:0016567">
    <property type="term" value="P:protein ubiquitination"/>
    <property type="evidence" value="ECO:0007669"/>
    <property type="project" value="InterPro"/>
</dbReference>
<evidence type="ECO:0000256" key="9">
    <source>
        <dbReference type="SAM" id="MobiDB-lite"/>
    </source>
</evidence>
<comment type="catalytic activity">
    <reaction evidence="1">
        <text>[E2 ubiquitin-conjugating enzyme]-S-ubiquitinyl-L-cysteine + [acceptor protein]-L-lysine = [E2 ubiquitin-conjugating enzyme]-L-cysteine + [acceptor protein]-N(6)-ubiquitinyl-L-lysine.</text>
        <dbReference type="EC" id="2.3.2.31"/>
    </reaction>
</comment>
<keyword evidence="5" id="KW-0677">Repeat</keyword>
<keyword evidence="8" id="KW-0862">Zinc</keyword>
<dbReference type="GO" id="GO:0061630">
    <property type="term" value="F:ubiquitin protein ligase activity"/>
    <property type="evidence" value="ECO:0007669"/>
    <property type="project" value="UniProtKB-EC"/>
</dbReference>
<dbReference type="CDD" id="cd20335">
    <property type="entry name" value="BRcat_RBR"/>
    <property type="match status" value="1"/>
</dbReference>
<dbReference type="OrthoDB" id="9977870at2759"/>
<dbReference type="Proteomes" id="UP000320762">
    <property type="component" value="Unassembled WGS sequence"/>
</dbReference>
<keyword evidence="4" id="KW-0479">Metal-binding</keyword>
<reference evidence="11 12" key="1">
    <citation type="journal article" date="2019" name="New Phytol.">
        <title>Comparative genomics reveals unique wood-decay strategies and fruiting body development in the Schizophyllaceae.</title>
        <authorList>
            <person name="Almasi E."/>
            <person name="Sahu N."/>
            <person name="Krizsan K."/>
            <person name="Balint B."/>
            <person name="Kovacs G.M."/>
            <person name="Kiss B."/>
            <person name="Cseklye J."/>
            <person name="Drula E."/>
            <person name="Henrissat B."/>
            <person name="Nagy I."/>
            <person name="Chovatia M."/>
            <person name="Adam C."/>
            <person name="LaButti K."/>
            <person name="Lipzen A."/>
            <person name="Riley R."/>
            <person name="Grigoriev I.V."/>
            <person name="Nagy L.G."/>
        </authorList>
    </citation>
    <scope>NUCLEOTIDE SEQUENCE [LARGE SCALE GENOMIC DNA]</scope>
    <source>
        <strain evidence="11 12">NL-1724</strain>
    </source>
</reference>
<dbReference type="InterPro" id="IPR031127">
    <property type="entry name" value="E3_UB_ligase_RBR"/>
</dbReference>
<feature type="region of interest" description="Disordered" evidence="9">
    <location>
        <begin position="387"/>
        <end position="408"/>
    </location>
</feature>
<dbReference type="EMBL" id="VDMD01000123">
    <property type="protein sequence ID" value="TRM55544.1"/>
    <property type="molecule type" value="Genomic_DNA"/>
</dbReference>
<dbReference type="CDD" id="cd22584">
    <property type="entry name" value="Rcat_RBR_unk"/>
    <property type="match status" value="1"/>
</dbReference>
<dbReference type="PANTHER" id="PTHR11685">
    <property type="entry name" value="RBR FAMILY RING FINGER AND IBR DOMAIN-CONTAINING"/>
    <property type="match status" value="1"/>
</dbReference>
<dbReference type="InterPro" id="IPR017907">
    <property type="entry name" value="Znf_RING_CS"/>
</dbReference>
<feature type="region of interest" description="Disordered" evidence="9">
    <location>
        <begin position="1"/>
        <end position="102"/>
    </location>
</feature>
<accession>A0A550BSM8</accession>
<name>A0A550BSM8_9AGAR</name>
<evidence type="ECO:0000256" key="2">
    <source>
        <dbReference type="ARBA" id="ARBA00012251"/>
    </source>
</evidence>
<protein>
    <recommendedName>
        <fullName evidence="2">RBR-type E3 ubiquitin transferase</fullName>
        <ecNumber evidence="2">2.3.2.31</ecNumber>
    </recommendedName>
</protein>
<keyword evidence="3" id="KW-0808">Transferase</keyword>
<keyword evidence="12" id="KW-1185">Reference proteome</keyword>
<dbReference type="PROSITE" id="PS51873">
    <property type="entry name" value="TRIAD"/>
    <property type="match status" value="1"/>
</dbReference>
<dbReference type="InterPro" id="IPR044066">
    <property type="entry name" value="TRIAD_supradom"/>
</dbReference>
<evidence type="ECO:0000256" key="6">
    <source>
        <dbReference type="ARBA" id="ARBA00022771"/>
    </source>
</evidence>
<proteinExistence type="predicted"/>
<comment type="caution">
    <text evidence="11">The sequence shown here is derived from an EMBL/GenBank/DDBJ whole genome shotgun (WGS) entry which is preliminary data.</text>
</comment>
<evidence type="ECO:0000256" key="8">
    <source>
        <dbReference type="ARBA" id="ARBA00022833"/>
    </source>
</evidence>
<dbReference type="AlphaFoldDB" id="A0A550BSM8"/>
<feature type="compositionally biased region" description="Low complexity" evidence="9">
    <location>
        <begin position="45"/>
        <end position="57"/>
    </location>
</feature>
<dbReference type="SUPFAM" id="SSF57850">
    <property type="entry name" value="RING/U-box"/>
    <property type="match status" value="1"/>
</dbReference>
<evidence type="ECO:0000256" key="7">
    <source>
        <dbReference type="ARBA" id="ARBA00022786"/>
    </source>
</evidence>
<feature type="region of interest" description="Disordered" evidence="9">
    <location>
        <begin position="228"/>
        <end position="259"/>
    </location>
</feature>
<feature type="compositionally biased region" description="Low complexity" evidence="9">
    <location>
        <begin position="86"/>
        <end position="102"/>
    </location>
</feature>
<dbReference type="GO" id="GO:0008270">
    <property type="term" value="F:zinc ion binding"/>
    <property type="evidence" value="ECO:0007669"/>
    <property type="project" value="UniProtKB-KW"/>
</dbReference>
<keyword evidence="7" id="KW-0833">Ubl conjugation pathway</keyword>
<evidence type="ECO:0000256" key="5">
    <source>
        <dbReference type="ARBA" id="ARBA00022737"/>
    </source>
</evidence>
<dbReference type="STRING" id="97359.A0A550BSM8"/>
<evidence type="ECO:0000259" key="10">
    <source>
        <dbReference type="PROSITE" id="PS51873"/>
    </source>
</evidence>
<sequence length="588" mass="63611">MLSRAETLYSTRLTREGSSRDTGMTSAMRSRRPQRRAATPKHVQSTSTMASSTNSTARLGPVYHPPLPMHHPPSTWSYPSGPFTRSGAAGPSSSPSTSGSPLSTFAGFAQAFGYRSPISIPTWQQEPPPSFNHTCIDDVSGQGYHDSDAATYAGHAATAYEGRDLTAYEGRASAHPYTYEAASTTYGRPQARHAPTSRQPAATHYGSAVTVDNQEERLLEKRLGNLKPRAGQDLKGKGRESIPNEAYNPIKGEANHTPNLEGDDYKALLERIREATVLSIDTVLEARRAPSNVPPLIVPSSTAGRHLSFLASPPLSRPPSTHLDCVACCSPTDRTSSVVGPCGHAFCVGCLARLVCVALTDESVYPLSCCKQPLPMRCVQEMSSRGVGELPTRPMKQEQGVRAAEDVATRSVSAQPTVTVEDLLLPHLLWQFREKQREYGAKPEDRVYCATARCSAFLGSAVHAEGAIALESSAPSWTTRTTSASTLRTSTSTSTTNTSTPTTLLCPSCACITCVGCRQPAHPGRDCAEQADTQFDALVKEHKWRRCPACGAMVERTEGCPHMTCRCGKAFCYLCGKKYTPRHACRRW</sequence>
<dbReference type="EC" id="2.3.2.31" evidence="2"/>
<dbReference type="Pfam" id="PF01485">
    <property type="entry name" value="IBR"/>
    <property type="match status" value="1"/>
</dbReference>
<keyword evidence="6" id="KW-0863">Zinc-finger</keyword>
<organism evidence="11 12">
    <name type="scientific">Schizophyllum amplum</name>
    <dbReference type="NCBI Taxonomy" id="97359"/>
    <lineage>
        <taxon>Eukaryota</taxon>
        <taxon>Fungi</taxon>
        <taxon>Dikarya</taxon>
        <taxon>Basidiomycota</taxon>
        <taxon>Agaricomycotina</taxon>
        <taxon>Agaricomycetes</taxon>
        <taxon>Agaricomycetidae</taxon>
        <taxon>Agaricales</taxon>
        <taxon>Schizophyllaceae</taxon>
        <taxon>Schizophyllum</taxon>
    </lineage>
</organism>
<dbReference type="PROSITE" id="PS00518">
    <property type="entry name" value="ZF_RING_1"/>
    <property type="match status" value="1"/>
</dbReference>
<evidence type="ECO:0000256" key="4">
    <source>
        <dbReference type="ARBA" id="ARBA00022723"/>
    </source>
</evidence>
<evidence type="ECO:0000256" key="3">
    <source>
        <dbReference type="ARBA" id="ARBA00022679"/>
    </source>
</evidence>
<feature type="domain" description="RING-type" evidence="10">
    <location>
        <begin position="321"/>
        <end position="588"/>
    </location>
</feature>
<dbReference type="InterPro" id="IPR002867">
    <property type="entry name" value="IBR_dom"/>
</dbReference>
<feature type="compositionally biased region" description="Basic residues" evidence="9">
    <location>
        <begin position="29"/>
        <end position="39"/>
    </location>
</feature>
<evidence type="ECO:0000313" key="12">
    <source>
        <dbReference type="Proteomes" id="UP000320762"/>
    </source>
</evidence>
<evidence type="ECO:0000256" key="1">
    <source>
        <dbReference type="ARBA" id="ARBA00001798"/>
    </source>
</evidence>
<dbReference type="SMART" id="SM00647">
    <property type="entry name" value="IBR"/>
    <property type="match status" value="2"/>
</dbReference>
<feature type="compositionally biased region" description="Basic and acidic residues" evidence="9">
    <location>
        <begin position="230"/>
        <end position="242"/>
    </location>
</feature>
<dbReference type="Gene3D" id="1.20.120.1750">
    <property type="match status" value="1"/>
</dbReference>